<gene>
    <name evidence="16" type="ORF">D0869_09170</name>
</gene>
<reference evidence="16 17" key="1">
    <citation type="journal article" date="2018" name="BMC Genomics">
        <title>Genomic evidence for intraspecific hybridization in a clonal and extremely halotolerant yeast.</title>
        <authorList>
            <person name="Gostincar C."/>
            <person name="Stajich J.E."/>
            <person name="Zupancic J."/>
            <person name="Zalar P."/>
            <person name="Gunde-Cimerman N."/>
        </authorList>
    </citation>
    <scope>NUCLEOTIDE SEQUENCE [LARGE SCALE GENOMIC DNA]</scope>
    <source>
        <strain evidence="16 17">EXF-6656</strain>
    </source>
</reference>
<feature type="compositionally biased region" description="Low complexity" evidence="13">
    <location>
        <begin position="531"/>
        <end position="590"/>
    </location>
</feature>
<evidence type="ECO:0000256" key="1">
    <source>
        <dbReference type="ARBA" id="ARBA00004496"/>
    </source>
</evidence>
<dbReference type="CDD" id="cd01093">
    <property type="entry name" value="CRIB_PAK_like"/>
    <property type="match status" value="1"/>
</dbReference>
<evidence type="ECO:0000256" key="8">
    <source>
        <dbReference type="ARBA" id="ARBA00022741"/>
    </source>
</evidence>
<dbReference type="PROSITE" id="PS50108">
    <property type="entry name" value="CRIB"/>
    <property type="match status" value="1"/>
</dbReference>
<evidence type="ECO:0000259" key="15">
    <source>
        <dbReference type="PROSITE" id="PS50108"/>
    </source>
</evidence>
<keyword evidence="6" id="KW-0723">Serine/threonine-protein kinase</keyword>
<name>A0A3M6WJ89_HORWE</name>
<evidence type="ECO:0000256" key="9">
    <source>
        <dbReference type="ARBA" id="ARBA00022777"/>
    </source>
</evidence>
<dbReference type="PROSITE" id="PS50011">
    <property type="entry name" value="PROTEIN_KINASE_DOM"/>
    <property type="match status" value="1"/>
</dbReference>
<dbReference type="PROSITE" id="PS00108">
    <property type="entry name" value="PROTEIN_KINASE_ST"/>
    <property type="match status" value="1"/>
</dbReference>
<keyword evidence="10" id="KW-0067">ATP-binding</keyword>
<evidence type="ECO:0000259" key="14">
    <source>
        <dbReference type="PROSITE" id="PS50011"/>
    </source>
</evidence>
<dbReference type="Pfam" id="PF00786">
    <property type="entry name" value="PBD"/>
    <property type="match status" value="2"/>
</dbReference>
<evidence type="ECO:0000256" key="13">
    <source>
        <dbReference type="SAM" id="MobiDB-lite"/>
    </source>
</evidence>
<evidence type="ECO:0000256" key="7">
    <source>
        <dbReference type="ARBA" id="ARBA00022679"/>
    </source>
</evidence>
<dbReference type="GO" id="GO:0019236">
    <property type="term" value="P:response to pheromone"/>
    <property type="evidence" value="ECO:0007669"/>
    <property type="project" value="UniProtKB-KW"/>
</dbReference>
<dbReference type="GO" id="GO:0005737">
    <property type="term" value="C:cytoplasm"/>
    <property type="evidence" value="ECO:0007669"/>
    <property type="project" value="UniProtKB-SubCell"/>
</dbReference>
<comment type="similarity">
    <text evidence="2">Belongs to the protein kinase superfamily. STE Ser/Thr protein kinase family. STE20 subfamily.</text>
</comment>
<dbReference type="InterPro" id="IPR008271">
    <property type="entry name" value="Ser/Thr_kinase_AS"/>
</dbReference>
<feature type="domain" description="Protein kinase" evidence="14">
    <location>
        <begin position="638"/>
        <end position="889"/>
    </location>
</feature>
<dbReference type="Pfam" id="PF00069">
    <property type="entry name" value="Pkinase"/>
    <property type="match status" value="1"/>
</dbReference>
<evidence type="ECO:0000256" key="3">
    <source>
        <dbReference type="ARBA" id="ARBA00012513"/>
    </source>
</evidence>
<keyword evidence="5" id="KW-0589">Pheromone response</keyword>
<dbReference type="SMART" id="SM00220">
    <property type="entry name" value="S_TKc"/>
    <property type="match status" value="1"/>
</dbReference>
<dbReference type="PANTHER" id="PTHR45832">
    <property type="entry name" value="SERINE/THREONINE-PROTEIN KINASE SAMKA-RELATED-RELATED"/>
    <property type="match status" value="1"/>
</dbReference>
<dbReference type="InterPro" id="IPR033923">
    <property type="entry name" value="PAK_BD"/>
</dbReference>
<dbReference type="GO" id="GO:0005524">
    <property type="term" value="F:ATP binding"/>
    <property type="evidence" value="ECO:0007669"/>
    <property type="project" value="UniProtKB-KW"/>
</dbReference>
<protein>
    <recommendedName>
        <fullName evidence="3">non-specific serine/threonine protein kinase</fullName>
        <ecNumber evidence="3">2.7.11.1</ecNumber>
    </recommendedName>
</protein>
<keyword evidence="7" id="KW-0808">Transferase</keyword>
<feature type="region of interest" description="Disordered" evidence="13">
    <location>
        <begin position="387"/>
        <end position="614"/>
    </location>
</feature>
<evidence type="ECO:0000313" key="17">
    <source>
        <dbReference type="Proteomes" id="UP000281245"/>
    </source>
</evidence>
<comment type="catalytic activity">
    <reaction evidence="12">
        <text>L-seryl-[protein] + ATP = O-phospho-L-seryl-[protein] + ADP + H(+)</text>
        <dbReference type="Rhea" id="RHEA:17989"/>
        <dbReference type="Rhea" id="RHEA-COMP:9863"/>
        <dbReference type="Rhea" id="RHEA-COMP:11604"/>
        <dbReference type="ChEBI" id="CHEBI:15378"/>
        <dbReference type="ChEBI" id="CHEBI:29999"/>
        <dbReference type="ChEBI" id="CHEBI:30616"/>
        <dbReference type="ChEBI" id="CHEBI:83421"/>
        <dbReference type="ChEBI" id="CHEBI:456216"/>
        <dbReference type="EC" id="2.7.11.1"/>
    </reaction>
</comment>
<evidence type="ECO:0000256" key="6">
    <source>
        <dbReference type="ARBA" id="ARBA00022527"/>
    </source>
</evidence>
<dbReference type="GO" id="GO:0030447">
    <property type="term" value="P:filamentous growth"/>
    <property type="evidence" value="ECO:0007669"/>
    <property type="project" value="UniProtKB-ARBA"/>
</dbReference>
<comment type="caution">
    <text evidence="16">The sequence shown here is derived from an EMBL/GenBank/DDBJ whole genome shotgun (WGS) entry which is preliminary data.</text>
</comment>
<dbReference type="InterPro" id="IPR011009">
    <property type="entry name" value="Kinase-like_dom_sf"/>
</dbReference>
<dbReference type="FunFam" id="1.10.510.10:FF:000011">
    <property type="entry name" value="Non-specific serine/threonine protein kinase"/>
    <property type="match status" value="1"/>
</dbReference>
<dbReference type="InterPro" id="IPR036936">
    <property type="entry name" value="CRIB_dom_sf"/>
</dbReference>
<dbReference type="GO" id="GO:0004674">
    <property type="term" value="F:protein serine/threonine kinase activity"/>
    <property type="evidence" value="ECO:0007669"/>
    <property type="project" value="UniProtKB-KW"/>
</dbReference>
<dbReference type="InterPro" id="IPR000095">
    <property type="entry name" value="CRIB_dom"/>
</dbReference>
<dbReference type="Gene3D" id="3.30.200.20">
    <property type="entry name" value="Phosphorylase Kinase, domain 1"/>
    <property type="match status" value="1"/>
</dbReference>
<evidence type="ECO:0000256" key="4">
    <source>
        <dbReference type="ARBA" id="ARBA00022490"/>
    </source>
</evidence>
<proteinExistence type="inferred from homology"/>
<keyword evidence="9" id="KW-0418">Kinase</keyword>
<feature type="compositionally biased region" description="Polar residues" evidence="13">
    <location>
        <begin position="445"/>
        <end position="461"/>
    </location>
</feature>
<evidence type="ECO:0000256" key="5">
    <source>
        <dbReference type="ARBA" id="ARBA00022507"/>
    </source>
</evidence>
<comment type="catalytic activity">
    <reaction evidence="11">
        <text>L-threonyl-[protein] + ATP = O-phospho-L-threonyl-[protein] + ADP + H(+)</text>
        <dbReference type="Rhea" id="RHEA:46608"/>
        <dbReference type="Rhea" id="RHEA-COMP:11060"/>
        <dbReference type="Rhea" id="RHEA-COMP:11605"/>
        <dbReference type="ChEBI" id="CHEBI:15378"/>
        <dbReference type="ChEBI" id="CHEBI:30013"/>
        <dbReference type="ChEBI" id="CHEBI:30616"/>
        <dbReference type="ChEBI" id="CHEBI:61977"/>
        <dbReference type="ChEBI" id="CHEBI:456216"/>
        <dbReference type="EC" id="2.7.11.1"/>
    </reaction>
</comment>
<dbReference type="Gene3D" id="3.90.810.10">
    <property type="entry name" value="CRIB domain"/>
    <property type="match status" value="1"/>
</dbReference>
<dbReference type="FunFam" id="3.30.200.20:FF:000385">
    <property type="entry name" value="Non-specific serine/threonine protein kinase"/>
    <property type="match status" value="1"/>
</dbReference>
<dbReference type="EMBL" id="QWIJ01000841">
    <property type="protein sequence ID" value="RMX78326.1"/>
    <property type="molecule type" value="Genomic_DNA"/>
</dbReference>
<evidence type="ECO:0000256" key="11">
    <source>
        <dbReference type="ARBA" id="ARBA00047899"/>
    </source>
</evidence>
<feature type="compositionally biased region" description="Basic and acidic residues" evidence="13">
    <location>
        <begin position="225"/>
        <end position="245"/>
    </location>
</feature>
<dbReference type="AlphaFoldDB" id="A0A3M6WJ89"/>
<evidence type="ECO:0000256" key="10">
    <source>
        <dbReference type="ARBA" id="ARBA00022840"/>
    </source>
</evidence>
<dbReference type="Gene3D" id="1.10.510.10">
    <property type="entry name" value="Transferase(Phosphotransferase) domain 1"/>
    <property type="match status" value="1"/>
</dbReference>
<dbReference type="EC" id="2.7.11.1" evidence="3"/>
<feature type="region of interest" description="Disordered" evidence="13">
    <location>
        <begin position="46"/>
        <end position="121"/>
    </location>
</feature>
<accession>A0A3M6WJ89</accession>
<comment type="subcellular location">
    <subcellularLocation>
        <location evidence="1">Cytoplasm</location>
    </subcellularLocation>
</comment>
<dbReference type="SUPFAM" id="SSF56112">
    <property type="entry name" value="Protein kinase-like (PK-like)"/>
    <property type="match status" value="1"/>
</dbReference>
<organism evidence="16 17">
    <name type="scientific">Hortaea werneckii</name>
    <name type="common">Black yeast</name>
    <name type="synonym">Cladosporium werneckii</name>
    <dbReference type="NCBI Taxonomy" id="91943"/>
    <lineage>
        <taxon>Eukaryota</taxon>
        <taxon>Fungi</taxon>
        <taxon>Dikarya</taxon>
        <taxon>Ascomycota</taxon>
        <taxon>Pezizomycotina</taxon>
        <taxon>Dothideomycetes</taxon>
        <taxon>Dothideomycetidae</taxon>
        <taxon>Mycosphaerellales</taxon>
        <taxon>Teratosphaeriaceae</taxon>
        <taxon>Hortaea</taxon>
    </lineage>
</organism>
<dbReference type="InterPro" id="IPR000719">
    <property type="entry name" value="Prot_kinase_dom"/>
</dbReference>
<evidence type="ECO:0000256" key="2">
    <source>
        <dbReference type="ARBA" id="ARBA00008874"/>
    </source>
</evidence>
<dbReference type="Proteomes" id="UP000281245">
    <property type="component" value="Unassembled WGS sequence"/>
</dbReference>
<keyword evidence="4" id="KW-0963">Cytoplasm</keyword>
<dbReference type="CDD" id="cd06614">
    <property type="entry name" value="STKc_PAK"/>
    <property type="match status" value="1"/>
</dbReference>
<evidence type="ECO:0000256" key="12">
    <source>
        <dbReference type="ARBA" id="ARBA00048679"/>
    </source>
</evidence>
<feature type="domain" description="CRIB" evidence="15">
    <location>
        <begin position="267"/>
        <end position="280"/>
    </location>
</feature>
<keyword evidence="8" id="KW-0547">Nucleotide-binding</keyword>
<feature type="region of interest" description="Disordered" evidence="13">
    <location>
        <begin position="166"/>
        <end position="245"/>
    </location>
</feature>
<dbReference type="PANTHER" id="PTHR45832:SF22">
    <property type="entry name" value="SERINE_THREONINE-PROTEIN KINASE SAMKA-RELATED"/>
    <property type="match status" value="1"/>
</dbReference>
<dbReference type="OrthoDB" id="248923at2759"/>
<evidence type="ECO:0000313" key="16">
    <source>
        <dbReference type="EMBL" id="RMX78326.1"/>
    </source>
</evidence>
<sequence>MYCVSVAEWLMWAELGEIRWQQSVPTGAVFIRSRNWEASEAGPHAVMSPDWLEGQRSRRRLSKAPPTTTGGGSTTAQTPNAHPLRRAPSAPVGKKYSQQAQASAAHHTRSPTVDSSHWTRNSNSHAANARLQPYEQHPSRLSQASADIIGERFDSAAVLESFNQVPYSARDAPPPPPAASQTAHLQQPPAGAAHPPRPSNLPHANTTGHTPGPGLAQSFQAATGRKMEEVRGPRQRYSDEVKDTRGLKKKSGFSSFFNLSSPRRPNISAPENPVHVTHVGYDQETGEFTGVERRAASIAAPMVKVYTIWRETRLYIAPSVHPGAPSSFGKDGLPKEWQRTLQANGITEQEQKRHPQAIIDVVTFYNENNDQGSDDYAYHKFDNAHVAESPQSQTAPQGALSPGGGAPGPYGQMASPPASPRFPKNEGESFENPRAPPPVPKGQQGFATSSQPTSPQLNGNQMLPLRPAPKAPGQQNLMPQRAAPPVPGQQQQDRAGTEGGYPPTSGAPPTLYDYQNQQELGRSRSKAGHGHQYQSQSPVSSPQQYQQQQEQAMKHAQQVLKQQSIDRSQSQRQNAQAQAQQAAPMPQDPRAGAHPPAVDPRIGPAPRPRQRPRQSMNNAEIISKLQHICNTSDPTKKYRNLVKIGQGASDGVYTAYEVGTNKCVAIKQMNLEQQPKKDLIVNEIMVMKDSKHKNVVNFLDSFLVRGDLWVIMEYMEGGSLTDVVTFNMMSEGQISAVCRETLHGLQFLHSKGVIHRDIKSDNILLSMEGSIKLTDFGFCAQINESHMKRTTMVGTPYWMAPEVVTRKEYGRKIDIWSLGIMAIEMIEGEPPYLTESPLRALYLIATNGTPAIKEEHNLTPVFRDFLHFALKVDPEKRASAHDLLKHAFIQTAEPLATLAPLVKAARLARAEERRNKGS</sequence>
<feature type="compositionally biased region" description="Polar residues" evidence="13">
    <location>
        <begin position="110"/>
        <end position="121"/>
    </location>
</feature>
<dbReference type="InterPro" id="IPR051931">
    <property type="entry name" value="PAK3-like"/>
</dbReference>